<feature type="non-terminal residue" evidence="7">
    <location>
        <position position="1"/>
    </location>
</feature>
<evidence type="ECO:0000313" key="7">
    <source>
        <dbReference type="EMBL" id="GEZ78814.1"/>
    </source>
</evidence>
<keyword evidence="2 7" id="KW-0240">DNA-directed RNA polymerase</keyword>
<name>A0A699IRD8_TANCI</name>
<comment type="caution">
    <text evidence="7">The sequence shown here is derived from an EMBL/GenBank/DDBJ whole genome shotgun (WGS) entry which is preliminary data.</text>
</comment>
<evidence type="ECO:0000256" key="6">
    <source>
        <dbReference type="SAM" id="Phobius"/>
    </source>
</evidence>
<protein>
    <recommendedName>
        <fullName evidence="1">DNA-directed RNA polymerase</fullName>
        <ecNumber evidence="1">2.7.7.6</ecNumber>
    </recommendedName>
</protein>
<evidence type="ECO:0000256" key="1">
    <source>
        <dbReference type="ARBA" id="ARBA00012418"/>
    </source>
</evidence>
<dbReference type="EC" id="2.7.7.6" evidence="1"/>
<organism evidence="7">
    <name type="scientific">Tanacetum cinerariifolium</name>
    <name type="common">Dalmatian daisy</name>
    <name type="synonym">Chrysanthemum cinerariifolium</name>
    <dbReference type="NCBI Taxonomy" id="118510"/>
    <lineage>
        <taxon>Eukaryota</taxon>
        <taxon>Viridiplantae</taxon>
        <taxon>Streptophyta</taxon>
        <taxon>Embryophyta</taxon>
        <taxon>Tracheophyta</taxon>
        <taxon>Spermatophyta</taxon>
        <taxon>Magnoliopsida</taxon>
        <taxon>eudicotyledons</taxon>
        <taxon>Gunneridae</taxon>
        <taxon>Pentapetalae</taxon>
        <taxon>asterids</taxon>
        <taxon>campanulids</taxon>
        <taxon>Asterales</taxon>
        <taxon>Asteraceae</taxon>
        <taxon>Asteroideae</taxon>
        <taxon>Anthemideae</taxon>
        <taxon>Anthemidinae</taxon>
        <taxon>Tanacetum</taxon>
    </lineage>
</organism>
<dbReference type="GO" id="GO:0000428">
    <property type="term" value="C:DNA-directed RNA polymerase complex"/>
    <property type="evidence" value="ECO:0007669"/>
    <property type="project" value="UniProtKB-KW"/>
</dbReference>
<dbReference type="InterPro" id="IPR045867">
    <property type="entry name" value="DNA-dir_RpoC_beta_prime"/>
</dbReference>
<keyword evidence="3" id="KW-0808">Transferase</keyword>
<feature type="transmembrane region" description="Helical" evidence="6">
    <location>
        <begin position="113"/>
        <end position="130"/>
    </location>
</feature>
<keyword evidence="6" id="KW-0812">Transmembrane</keyword>
<dbReference type="EMBL" id="BKCJ010323719">
    <property type="protein sequence ID" value="GEZ78814.1"/>
    <property type="molecule type" value="Genomic_DNA"/>
</dbReference>
<proteinExistence type="predicted"/>
<keyword evidence="4" id="KW-0548">Nucleotidyltransferase</keyword>
<keyword evidence="5" id="KW-0804">Transcription</keyword>
<evidence type="ECO:0000256" key="4">
    <source>
        <dbReference type="ARBA" id="ARBA00022695"/>
    </source>
</evidence>
<sequence>NVVSADHPKSIGRRATVDNAIDVRHVYLDKVGLRNPSKEQKVELTIDVVLEKEAVKKNGDVWRTIMDSCLPIMHLIDTTRSIPYAIKQVDFFWHSLLSTSVSAVTKGIMKEHLLLLATIMICAGMLVGFNQAGIKALSNALNCQALFSEATFFYATELHRKLRTSINQTGKGELRDMNGQSYQPSHMNFAPALQHQVQPSISPNDRSAFIKQPHYAYNNSSAAKQTTDPSNQPLDFGRRPYPSIPHVHPTGQRVLILTMSILAAFWVMVIPGFQLGDLHSTSIPYESCKTYEEPLNYTPLDENKMNSFEETHLQAPQETSVIEPTKVNKNMHALPDAIIIVNTQNVDT</sequence>
<evidence type="ECO:0000256" key="2">
    <source>
        <dbReference type="ARBA" id="ARBA00022478"/>
    </source>
</evidence>
<keyword evidence="6" id="KW-0472">Membrane</keyword>
<gene>
    <name evidence="7" type="ORF">Tci_550787</name>
</gene>
<dbReference type="PANTHER" id="PTHR19376">
    <property type="entry name" value="DNA-DIRECTED RNA POLYMERASE"/>
    <property type="match status" value="1"/>
</dbReference>
<dbReference type="GO" id="GO:0003899">
    <property type="term" value="F:DNA-directed RNA polymerase activity"/>
    <property type="evidence" value="ECO:0007669"/>
    <property type="project" value="UniProtKB-EC"/>
</dbReference>
<dbReference type="PANTHER" id="PTHR19376:SF51">
    <property type="entry name" value="DNA-DIRECTED RNA POLYMERASE V SUBUNIT 1"/>
    <property type="match status" value="1"/>
</dbReference>
<reference evidence="7" key="1">
    <citation type="journal article" date="2019" name="Sci. Rep.">
        <title>Draft genome of Tanacetum cinerariifolium, the natural source of mosquito coil.</title>
        <authorList>
            <person name="Yamashiro T."/>
            <person name="Shiraishi A."/>
            <person name="Satake H."/>
            <person name="Nakayama K."/>
        </authorList>
    </citation>
    <scope>NUCLEOTIDE SEQUENCE</scope>
</reference>
<dbReference type="AlphaFoldDB" id="A0A699IRD8"/>
<evidence type="ECO:0000256" key="5">
    <source>
        <dbReference type="ARBA" id="ARBA00023163"/>
    </source>
</evidence>
<keyword evidence="6" id="KW-1133">Transmembrane helix</keyword>
<evidence type="ECO:0000256" key="3">
    <source>
        <dbReference type="ARBA" id="ARBA00022679"/>
    </source>
</evidence>
<accession>A0A699IRD8</accession>
<dbReference type="GO" id="GO:0006351">
    <property type="term" value="P:DNA-templated transcription"/>
    <property type="evidence" value="ECO:0007669"/>
    <property type="project" value="InterPro"/>
</dbReference>